<dbReference type="AlphaFoldDB" id="A0A5C5BG07"/>
<evidence type="ECO:0000313" key="2">
    <source>
        <dbReference type="Proteomes" id="UP000313849"/>
    </source>
</evidence>
<evidence type="ECO:0000313" key="1">
    <source>
        <dbReference type="EMBL" id="TNU77337.1"/>
    </source>
</evidence>
<dbReference type="SFLD" id="SFLDS00003">
    <property type="entry name" value="Haloacid_Dehalogenase"/>
    <property type="match status" value="1"/>
</dbReference>
<dbReference type="GO" id="GO:0016787">
    <property type="term" value="F:hydrolase activity"/>
    <property type="evidence" value="ECO:0007669"/>
    <property type="project" value="UniProtKB-KW"/>
</dbReference>
<reference evidence="1 2" key="1">
    <citation type="submission" date="2019-06" db="EMBL/GenBank/DDBJ databases">
        <title>Draft genome sequence of Miniimonas arenae KCTC 19750T isolated from sea sand.</title>
        <authorList>
            <person name="Park S.-J."/>
        </authorList>
    </citation>
    <scope>NUCLEOTIDE SEQUENCE [LARGE SCALE GENOMIC DNA]</scope>
    <source>
        <strain evidence="1 2">KCTC 19750</strain>
    </source>
</reference>
<dbReference type="InterPro" id="IPR041492">
    <property type="entry name" value="HAD_2"/>
</dbReference>
<dbReference type="GO" id="GO:0004713">
    <property type="term" value="F:protein tyrosine kinase activity"/>
    <property type="evidence" value="ECO:0007669"/>
    <property type="project" value="TreeGrafter"/>
</dbReference>
<dbReference type="Gene3D" id="3.40.50.1000">
    <property type="entry name" value="HAD superfamily/HAD-like"/>
    <property type="match status" value="1"/>
</dbReference>
<proteinExistence type="predicted"/>
<dbReference type="InterPro" id="IPR050155">
    <property type="entry name" value="HAD-like_hydrolase_sf"/>
</dbReference>
<dbReference type="GO" id="GO:0005829">
    <property type="term" value="C:cytosol"/>
    <property type="evidence" value="ECO:0007669"/>
    <property type="project" value="TreeGrafter"/>
</dbReference>
<dbReference type="Gene3D" id="1.10.150.240">
    <property type="entry name" value="Putative phosphatase, domain 2"/>
    <property type="match status" value="1"/>
</dbReference>
<comment type="caution">
    <text evidence="1">The sequence shown here is derived from an EMBL/GenBank/DDBJ whole genome shotgun (WGS) entry which is preliminary data.</text>
</comment>
<dbReference type="PANTHER" id="PTHR43434:SF20">
    <property type="entry name" value="5'-NUCLEOTIDASE"/>
    <property type="match status" value="1"/>
</dbReference>
<accession>A0A5C5BG07</accession>
<dbReference type="Proteomes" id="UP000313849">
    <property type="component" value="Unassembled WGS sequence"/>
</dbReference>
<dbReference type="InterPro" id="IPR036412">
    <property type="entry name" value="HAD-like_sf"/>
</dbReference>
<name>A0A5C5BG07_9MICO</name>
<dbReference type="OrthoDB" id="9776368at2"/>
<gene>
    <name evidence="1" type="ORF">FH969_00800</name>
</gene>
<dbReference type="SFLD" id="SFLDG01129">
    <property type="entry name" value="C1.5:_HAD__Beta-PGM__Phosphata"/>
    <property type="match status" value="1"/>
</dbReference>
<dbReference type="Pfam" id="PF13419">
    <property type="entry name" value="HAD_2"/>
    <property type="match status" value="1"/>
</dbReference>
<protein>
    <submittedName>
        <fullName evidence="1">HAD family hydrolase</fullName>
    </submittedName>
</protein>
<keyword evidence="1" id="KW-0378">Hydrolase</keyword>
<keyword evidence="2" id="KW-1185">Reference proteome</keyword>
<dbReference type="EMBL" id="VENP01000001">
    <property type="protein sequence ID" value="TNU77337.1"/>
    <property type="molecule type" value="Genomic_DNA"/>
</dbReference>
<dbReference type="SUPFAM" id="SSF56784">
    <property type="entry name" value="HAD-like"/>
    <property type="match status" value="1"/>
</dbReference>
<dbReference type="PANTHER" id="PTHR43434">
    <property type="entry name" value="PHOSPHOGLYCOLATE PHOSPHATASE"/>
    <property type="match status" value="1"/>
</dbReference>
<dbReference type="InterPro" id="IPR023198">
    <property type="entry name" value="PGP-like_dom2"/>
</dbReference>
<dbReference type="RefSeq" id="WP_139985430.1">
    <property type="nucleotide sequence ID" value="NZ_DAMDJA010000420.1"/>
</dbReference>
<sequence length="226" mass="23483">MTTRRSPLVLLDLDGTLVDSAPGITASVVTAFTAMGLPVPDAAGLRSFVGPPLPASMTAHGVAAERMSEAIGSYRRAFEDGGMWNSQVFPGIPDQLRRLRAAGATLAVATSKPEVYARPICERFGLAELVDGVYGAPLDHVPSTKATVIAHALEELPLLGVEVPPVEQILMVGDRHHDVTGAAEHGIACLGVAWGYAEPGELDDAAGLVPAVGVLADTVLAQLARH</sequence>
<dbReference type="InterPro" id="IPR023214">
    <property type="entry name" value="HAD_sf"/>
</dbReference>
<organism evidence="1 2">
    <name type="scientific">Miniimonas arenae</name>
    <dbReference type="NCBI Taxonomy" id="676201"/>
    <lineage>
        <taxon>Bacteria</taxon>
        <taxon>Bacillati</taxon>
        <taxon>Actinomycetota</taxon>
        <taxon>Actinomycetes</taxon>
        <taxon>Micrococcales</taxon>
        <taxon>Beutenbergiaceae</taxon>
        <taxon>Miniimonas</taxon>
    </lineage>
</organism>